<dbReference type="Gene3D" id="3.20.20.30">
    <property type="entry name" value="Luciferase-like domain"/>
    <property type="match status" value="1"/>
</dbReference>
<proteinExistence type="predicted"/>
<protein>
    <submittedName>
        <fullName evidence="3">LLM class F420-dependent oxidoreductase</fullName>
    </submittedName>
</protein>
<evidence type="ECO:0000313" key="4">
    <source>
        <dbReference type="Proteomes" id="UP001057702"/>
    </source>
</evidence>
<dbReference type="SUPFAM" id="SSF51679">
    <property type="entry name" value="Bacterial luciferase-like"/>
    <property type="match status" value="1"/>
</dbReference>
<comment type="caution">
    <text evidence="3">The sequence shown here is derived from an EMBL/GenBank/DDBJ whole genome shotgun (WGS) entry which is preliminary data.</text>
</comment>
<dbReference type="InterPro" id="IPR036661">
    <property type="entry name" value="Luciferase-like_sf"/>
</dbReference>
<dbReference type="NCBIfam" id="TIGR03559">
    <property type="entry name" value="F420_Rv3520c"/>
    <property type="match status" value="1"/>
</dbReference>
<dbReference type="PANTHER" id="PTHR43244">
    <property type="match status" value="1"/>
</dbReference>
<dbReference type="Proteomes" id="UP001057702">
    <property type="component" value="Unassembled WGS sequence"/>
</dbReference>
<accession>A0ABT1PTA5</accession>
<evidence type="ECO:0000259" key="2">
    <source>
        <dbReference type="Pfam" id="PF00296"/>
    </source>
</evidence>
<keyword evidence="4" id="KW-1185">Reference proteome</keyword>
<dbReference type="InterPro" id="IPR011251">
    <property type="entry name" value="Luciferase-like_dom"/>
</dbReference>
<dbReference type="EMBL" id="JANFNG010000005">
    <property type="protein sequence ID" value="MCQ4080913.1"/>
    <property type="molecule type" value="Genomic_DNA"/>
</dbReference>
<feature type="domain" description="Luciferase-like" evidence="2">
    <location>
        <begin position="14"/>
        <end position="321"/>
    </location>
</feature>
<dbReference type="CDD" id="cd01097">
    <property type="entry name" value="Tetrahydromethanopterin_reductase"/>
    <property type="match status" value="1"/>
</dbReference>
<gene>
    <name evidence="3" type="ORF">NGB36_09950</name>
</gene>
<organism evidence="3 4">
    <name type="scientific">Streptomyces humicola</name>
    <dbReference type="NCBI Taxonomy" id="2953240"/>
    <lineage>
        <taxon>Bacteria</taxon>
        <taxon>Bacillati</taxon>
        <taxon>Actinomycetota</taxon>
        <taxon>Actinomycetes</taxon>
        <taxon>Kitasatosporales</taxon>
        <taxon>Streptomycetaceae</taxon>
        <taxon>Streptomyces</taxon>
    </lineage>
</organism>
<keyword evidence="1" id="KW-0560">Oxidoreductase</keyword>
<dbReference type="InterPro" id="IPR019951">
    <property type="entry name" value="F420_OxRdatse_Rv3520c_pred"/>
</dbReference>
<evidence type="ECO:0000256" key="1">
    <source>
        <dbReference type="ARBA" id="ARBA00023002"/>
    </source>
</evidence>
<reference evidence="3" key="1">
    <citation type="submission" date="2022-06" db="EMBL/GenBank/DDBJ databases">
        <title>Draft genome sequence of Streptomyces sp. RB6PN25 isolated from peat swamp forest in Thailand.</title>
        <authorList>
            <person name="Duangmal K."/>
            <person name="Klaysubun C."/>
        </authorList>
    </citation>
    <scope>NUCLEOTIDE SEQUENCE</scope>
    <source>
        <strain evidence="3">RB6PN25</strain>
    </source>
</reference>
<dbReference type="Pfam" id="PF00296">
    <property type="entry name" value="Bac_luciferase"/>
    <property type="match status" value="1"/>
</dbReference>
<evidence type="ECO:0000313" key="3">
    <source>
        <dbReference type="EMBL" id="MCQ4080913.1"/>
    </source>
</evidence>
<sequence length="353" mass="38063">MRLGLNLRYLGRLAAAPPPEESLAYVQEAERLGYCVVWSAEVFSSDAVSVLAWLAARTERIELGTAAMQIPARTPAMTAMTAASLDLLSGGRFRLGLGVSGPQVSEGWHGVRFERPLVRTREYIAIVRQVLAEQKVVHDGTYYPLPLPGGEGKPLRLGMHPRRKDLPVYLAAVGPANTRLAGEIADGWLSVFFQPEASSDQLTQAQAGRKAQGLTLEGFDVVAAVPVVIGDDTGACADRVRLFTAHYLGGMGSKLHNFYTRQAARTGHADAAQEVQRLYLDGRIRAAAAAVPRRFLEQTCLLGPVSQVADRLRAYQEAGVTTLSAMVFPRDTEDGIRTLRLLADALAKSGAGD</sequence>
<dbReference type="RefSeq" id="WP_255919815.1">
    <property type="nucleotide sequence ID" value="NZ_JANFNG010000005.1"/>
</dbReference>
<dbReference type="InterPro" id="IPR050564">
    <property type="entry name" value="F420-G6PD/mer"/>
</dbReference>
<dbReference type="PANTHER" id="PTHR43244:SF1">
    <property type="entry name" value="5,10-METHYLENETETRAHYDROMETHANOPTERIN REDUCTASE"/>
    <property type="match status" value="1"/>
</dbReference>
<name>A0ABT1PTA5_9ACTN</name>